<keyword evidence="2" id="KW-1185">Reference proteome</keyword>
<dbReference type="EMBL" id="JABSTQ010010953">
    <property type="protein sequence ID" value="KAG0416429.1"/>
    <property type="molecule type" value="Genomic_DNA"/>
</dbReference>
<gene>
    <name evidence="1" type="ORF">HPB47_006424</name>
</gene>
<dbReference type="Proteomes" id="UP000805193">
    <property type="component" value="Unassembled WGS sequence"/>
</dbReference>
<sequence length="593" mass="67544">MNPTFHIQRRKARAEALHKLHAGRPDVYFVDAANYSKHRDRYALAVVDGTGCIVVMASVKEDSPTRTEEAAIGLTLNHAPESLRTIICDSKTAILSFSSVSSYEVTESAGLTSVEDPSRVHRMQIYDDDEPSRFGHGNTPARPIRDYRKSYEDEKPTVRFDDRGDTPARPIKGGRDSYDFSPAGRSLSTSSPVHFYGRPAQVLTGEKAHQQEELLRRMYEEARSSKVFEQDILEEEDRGLPEERAPIRFNPPPRGDSEPITSRQFDYFGRPVQVHTGEKGVQAEALLMKQYGRVQSRMRENKRLQETRRLPEEQTFHRQPQMPQRGDIPLRERADKEEVTRESPRHLVTFRPYDYFGRPAQVLTGKKEAQVEELLRKQHEQYPQQLNGRRDRNKEEAVGRPAELERRPVQPPSGRITTSPVDHFGRSVQKLSGEKSGKQMELMSKLTPDVRESCLKDLRKARMKEETDPVRANQSLSRYQNAWKSRASKHTKSLDKEPANDALKEDNVDDKDDYDGSYNQTCLHDRKQGTFFLSTPKVKHTYVYKYKRKAGSAIYPVAVSSSLINPEAPSYVAVEGDLEAASPAEAVLVAFCL</sequence>
<evidence type="ECO:0000313" key="1">
    <source>
        <dbReference type="EMBL" id="KAG0416429.1"/>
    </source>
</evidence>
<accession>A0AC60PAB3</accession>
<reference evidence="1 2" key="1">
    <citation type="journal article" date="2020" name="Cell">
        <title>Large-Scale Comparative Analyses of Tick Genomes Elucidate Their Genetic Diversity and Vector Capacities.</title>
        <authorList>
            <consortium name="Tick Genome and Microbiome Consortium (TIGMIC)"/>
            <person name="Jia N."/>
            <person name="Wang J."/>
            <person name="Shi W."/>
            <person name="Du L."/>
            <person name="Sun Y."/>
            <person name="Zhan W."/>
            <person name="Jiang J.F."/>
            <person name="Wang Q."/>
            <person name="Zhang B."/>
            <person name="Ji P."/>
            <person name="Bell-Sakyi L."/>
            <person name="Cui X.M."/>
            <person name="Yuan T.T."/>
            <person name="Jiang B.G."/>
            <person name="Yang W.F."/>
            <person name="Lam T.T."/>
            <person name="Chang Q.C."/>
            <person name="Ding S.J."/>
            <person name="Wang X.J."/>
            <person name="Zhu J.G."/>
            <person name="Ruan X.D."/>
            <person name="Zhao L."/>
            <person name="Wei J.T."/>
            <person name="Ye R.Z."/>
            <person name="Que T.C."/>
            <person name="Du C.H."/>
            <person name="Zhou Y.H."/>
            <person name="Cheng J.X."/>
            <person name="Dai P.F."/>
            <person name="Guo W.B."/>
            <person name="Han X.H."/>
            <person name="Huang E.J."/>
            <person name="Li L.F."/>
            <person name="Wei W."/>
            <person name="Gao Y.C."/>
            <person name="Liu J.Z."/>
            <person name="Shao H.Z."/>
            <person name="Wang X."/>
            <person name="Wang C.C."/>
            <person name="Yang T.C."/>
            <person name="Huo Q.B."/>
            <person name="Li W."/>
            <person name="Chen H.Y."/>
            <person name="Chen S.E."/>
            <person name="Zhou L.G."/>
            <person name="Ni X.B."/>
            <person name="Tian J.H."/>
            <person name="Sheng Y."/>
            <person name="Liu T."/>
            <person name="Pan Y.S."/>
            <person name="Xia L.Y."/>
            <person name="Li J."/>
            <person name="Zhao F."/>
            <person name="Cao W.C."/>
        </authorList>
    </citation>
    <scope>NUCLEOTIDE SEQUENCE [LARGE SCALE GENOMIC DNA]</scope>
    <source>
        <strain evidence="1">Iper-2018</strain>
    </source>
</reference>
<protein>
    <submittedName>
        <fullName evidence="1">Uncharacterized protein</fullName>
    </submittedName>
</protein>
<name>A0AC60PAB3_IXOPE</name>
<evidence type="ECO:0000313" key="2">
    <source>
        <dbReference type="Proteomes" id="UP000805193"/>
    </source>
</evidence>
<proteinExistence type="predicted"/>
<comment type="caution">
    <text evidence="1">The sequence shown here is derived from an EMBL/GenBank/DDBJ whole genome shotgun (WGS) entry which is preliminary data.</text>
</comment>
<organism evidence="1 2">
    <name type="scientific">Ixodes persulcatus</name>
    <name type="common">Taiga tick</name>
    <dbReference type="NCBI Taxonomy" id="34615"/>
    <lineage>
        <taxon>Eukaryota</taxon>
        <taxon>Metazoa</taxon>
        <taxon>Ecdysozoa</taxon>
        <taxon>Arthropoda</taxon>
        <taxon>Chelicerata</taxon>
        <taxon>Arachnida</taxon>
        <taxon>Acari</taxon>
        <taxon>Parasitiformes</taxon>
        <taxon>Ixodida</taxon>
        <taxon>Ixodoidea</taxon>
        <taxon>Ixodidae</taxon>
        <taxon>Ixodinae</taxon>
        <taxon>Ixodes</taxon>
    </lineage>
</organism>